<protein>
    <submittedName>
        <fullName evidence="3">Cyclophilin-like</fullName>
    </submittedName>
</protein>
<sequence length="154" mass="16786">MKYSFLIILTFVSALFCSAASCNKNDDNHSIKNSNTMTNGKIKITVNSKTFIATLLDNNSAKAFKEMLPLTINMAELNGNEKYYDLPTSLPVNSSNPGTIKNGDLMLYGSKTLVLFYKSFSTSYSYTKLGTVDDVTGLASDLGSGNVTVTFELE</sequence>
<dbReference type="Pfam" id="PF18050">
    <property type="entry name" value="Cyclophil_like2"/>
    <property type="match status" value="1"/>
</dbReference>
<reference evidence="4" key="1">
    <citation type="submission" date="2016-11" db="EMBL/GenBank/DDBJ databases">
        <authorList>
            <person name="Varghese N."/>
            <person name="Submissions S."/>
        </authorList>
    </citation>
    <scope>NUCLEOTIDE SEQUENCE [LARGE SCALE GENOMIC DNA]</scope>
    <source>
        <strain evidence="4">DSM 26899</strain>
    </source>
</reference>
<evidence type="ECO:0000259" key="2">
    <source>
        <dbReference type="Pfam" id="PF18050"/>
    </source>
</evidence>
<keyword evidence="1" id="KW-0732">Signal</keyword>
<dbReference type="RefSeq" id="WP_073292160.1">
    <property type="nucleotide sequence ID" value="NZ_FRAV01000008.1"/>
</dbReference>
<accession>A0A1M6VQ55</accession>
<dbReference type="STRING" id="1302687.SAMN05444267_1008106"/>
<evidence type="ECO:0000313" key="4">
    <source>
        <dbReference type="Proteomes" id="UP000184364"/>
    </source>
</evidence>
<feature type="chain" id="PRO_5012252107" evidence="1">
    <location>
        <begin position="20"/>
        <end position="154"/>
    </location>
</feature>
<dbReference type="EMBL" id="FRAV01000008">
    <property type="protein sequence ID" value="SHK83630.1"/>
    <property type="molecule type" value="Genomic_DNA"/>
</dbReference>
<evidence type="ECO:0000313" key="3">
    <source>
        <dbReference type="EMBL" id="SHK83630.1"/>
    </source>
</evidence>
<feature type="signal peptide" evidence="1">
    <location>
        <begin position="1"/>
        <end position="19"/>
    </location>
</feature>
<dbReference type="PROSITE" id="PS51257">
    <property type="entry name" value="PROKAR_LIPOPROTEIN"/>
    <property type="match status" value="1"/>
</dbReference>
<dbReference type="OrthoDB" id="9801466at2"/>
<dbReference type="InterPro" id="IPR041183">
    <property type="entry name" value="Cyclophilin-like"/>
</dbReference>
<organism evidence="3 4">
    <name type="scientific">Chryseobacterium polytrichastri</name>
    <dbReference type="NCBI Taxonomy" id="1302687"/>
    <lineage>
        <taxon>Bacteria</taxon>
        <taxon>Pseudomonadati</taxon>
        <taxon>Bacteroidota</taxon>
        <taxon>Flavobacteriia</taxon>
        <taxon>Flavobacteriales</taxon>
        <taxon>Weeksellaceae</taxon>
        <taxon>Chryseobacterium group</taxon>
        <taxon>Chryseobacterium</taxon>
    </lineage>
</organism>
<feature type="domain" description="Cyclophilin-like" evidence="2">
    <location>
        <begin position="44"/>
        <end position="152"/>
    </location>
</feature>
<keyword evidence="4" id="KW-1185">Reference proteome</keyword>
<evidence type="ECO:0000256" key="1">
    <source>
        <dbReference type="SAM" id="SignalP"/>
    </source>
</evidence>
<dbReference type="Proteomes" id="UP000184364">
    <property type="component" value="Unassembled WGS sequence"/>
</dbReference>
<dbReference type="SUPFAM" id="SSF50891">
    <property type="entry name" value="Cyclophilin-like"/>
    <property type="match status" value="1"/>
</dbReference>
<proteinExistence type="predicted"/>
<dbReference type="Gene3D" id="2.40.100.20">
    <property type="match status" value="1"/>
</dbReference>
<name>A0A1M6VQ55_9FLAO</name>
<dbReference type="AlphaFoldDB" id="A0A1M6VQ55"/>
<gene>
    <name evidence="3" type="ORF">SAMN05444267_1008106</name>
</gene>
<dbReference type="InterPro" id="IPR029000">
    <property type="entry name" value="Cyclophilin-like_dom_sf"/>
</dbReference>